<keyword evidence="6" id="KW-1185">Reference proteome</keyword>
<evidence type="ECO:0008006" key="7">
    <source>
        <dbReference type="Google" id="ProtNLM"/>
    </source>
</evidence>
<dbReference type="OrthoDB" id="9765957at2"/>
<dbReference type="AlphaFoldDB" id="A0A1N7N944"/>
<protein>
    <recommendedName>
        <fullName evidence="7">C1q domain-containing protein</fullName>
    </recommendedName>
</protein>
<evidence type="ECO:0000313" key="6">
    <source>
        <dbReference type="Proteomes" id="UP000238314"/>
    </source>
</evidence>
<organism evidence="4 5">
    <name type="scientific">Chryseobacterium piscicola</name>
    <dbReference type="NCBI Taxonomy" id="551459"/>
    <lineage>
        <taxon>Bacteria</taxon>
        <taxon>Pseudomonadati</taxon>
        <taxon>Bacteroidota</taxon>
        <taxon>Flavobacteriia</taxon>
        <taxon>Flavobacteriales</taxon>
        <taxon>Weeksellaceae</taxon>
        <taxon>Chryseobacterium group</taxon>
        <taxon>Chryseobacterium</taxon>
    </lineage>
</organism>
<dbReference type="Proteomes" id="UP000186246">
    <property type="component" value="Unassembled WGS sequence"/>
</dbReference>
<dbReference type="EMBL" id="FTOJ01000007">
    <property type="protein sequence ID" value="SIS94711.1"/>
    <property type="molecule type" value="Genomic_DNA"/>
</dbReference>
<evidence type="ECO:0000256" key="1">
    <source>
        <dbReference type="SAM" id="MobiDB-lite"/>
    </source>
</evidence>
<evidence type="ECO:0000313" key="4">
    <source>
        <dbReference type="EMBL" id="SIS94711.1"/>
    </source>
</evidence>
<evidence type="ECO:0000313" key="5">
    <source>
        <dbReference type="Proteomes" id="UP000186246"/>
    </source>
</evidence>
<dbReference type="EMBL" id="MUGO01000026">
    <property type="protein sequence ID" value="PQA90192.1"/>
    <property type="molecule type" value="Genomic_DNA"/>
</dbReference>
<dbReference type="RefSeq" id="WP_076452098.1">
    <property type="nucleotide sequence ID" value="NZ_FTOJ01000007.1"/>
</dbReference>
<proteinExistence type="predicted"/>
<dbReference type="STRING" id="551459.SAMN05421796_10730"/>
<sequence length="428" mass="44109">MKNLFFLVAVLLASFSFGQAPNQLSYQAVVRNSSNALVMNQSVGIKFSILKTSATGTVVYSETQSATTNANGLVSTELGSGTVTSGSLTTIDWSADKYFVKTEIDPSGGTSYNITGTQQLLSVPYALNAKTADNGLKNGTAAGQIVVTGSSAPFAAQSPATVTGDISISSNAVTSINNNAVSTAKINDGAVTNPKLADASVTTGKISATGTASATTYLRGDGSWSTPTTGTTLPTQTGNNGKFLTTDGSNLSWGSTSSSAGTTYEVYATITVAQSTAVGSSLSLPSPVNFSSNTSPAVLTGGNTFTNVTDPNANTGTSNTNANLISKFTATTAGLYFVDIQLVSSNTYSFLMLDYNGLGNVETSYFGTGSSLGNNANQSPYKQRSTLQRLVYMNANDFFYIRAASGSTVIGADFAASKANYIKIIKLK</sequence>
<evidence type="ECO:0000313" key="3">
    <source>
        <dbReference type="EMBL" id="PQA90192.1"/>
    </source>
</evidence>
<accession>A0A1N7N944</accession>
<reference evidence="5" key="3">
    <citation type="submission" date="2017-01" db="EMBL/GenBank/DDBJ databases">
        <authorList>
            <person name="Varghese N."/>
            <person name="Submissions S."/>
        </authorList>
    </citation>
    <scope>NUCLEOTIDE SEQUENCE [LARGE SCALE GENOMIC DNA]</scope>
    <source>
        <strain evidence="5">DSM 21068</strain>
    </source>
</reference>
<feature type="signal peptide" evidence="2">
    <location>
        <begin position="1"/>
        <end position="20"/>
    </location>
</feature>
<feature type="region of interest" description="Disordered" evidence="1">
    <location>
        <begin position="219"/>
        <end position="240"/>
    </location>
</feature>
<reference evidence="3 6" key="1">
    <citation type="submission" date="2016-11" db="EMBL/GenBank/DDBJ databases">
        <title>Whole genomes of Flavobacteriaceae.</title>
        <authorList>
            <person name="Stine C."/>
            <person name="Li C."/>
            <person name="Tadesse D."/>
        </authorList>
    </citation>
    <scope>NUCLEOTIDE SEQUENCE [LARGE SCALE GENOMIC DNA]</scope>
    <source>
        <strain evidence="3 6">DSM 21068</strain>
    </source>
</reference>
<evidence type="ECO:0000256" key="2">
    <source>
        <dbReference type="SAM" id="SignalP"/>
    </source>
</evidence>
<dbReference type="Proteomes" id="UP000238314">
    <property type="component" value="Unassembled WGS sequence"/>
</dbReference>
<gene>
    <name evidence="3" type="ORF">B0A70_14995</name>
    <name evidence="4" type="ORF">SAMN05421796_10730</name>
</gene>
<feature type="compositionally biased region" description="Low complexity" evidence="1">
    <location>
        <begin position="226"/>
        <end position="238"/>
    </location>
</feature>
<feature type="chain" id="PRO_5044563891" description="C1q domain-containing protein" evidence="2">
    <location>
        <begin position="21"/>
        <end position="428"/>
    </location>
</feature>
<keyword evidence="2" id="KW-0732">Signal</keyword>
<reference evidence="4" key="2">
    <citation type="submission" date="2017-01" db="EMBL/GenBank/DDBJ databases">
        <authorList>
            <person name="Mah S.A."/>
            <person name="Swanson W.J."/>
            <person name="Moy G.W."/>
            <person name="Vacquier V.D."/>
        </authorList>
    </citation>
    <scope>NUCLEOTIDE SEQUENCE [LARGE SCALE GENOMIC DNA]</scope>
    <source>
        <strain evidence="4">DSM 21068</strain>
    </source>
</reference>
<name>A0A1N7N944_9FLAO</name>